<sequence length="219" mass="23534">MASSAIAGTRLGAGNSSTDVVVAFTVGEKGDFEDAWQVCGKVRASCVAINSLIQSHHTLDCMPVGKGDNSTAQVMVSCGGHKKNPDGSINSHGAFHIHDSLPDRPQQGRGSPLYGMPLPGCRSTPNHRRKSISFQGSCLESVLYTQCSSTSFQSSLVRVEKSHLLLFASALFCNPHSFPIPEPILVTMNIRNMESTLLGPVCVSSPHTSLWSQIYWTQC</sequence>
<dbReference type="AlphaFoldDB" id="A0A2X0L4D3"/>
<gene>
    <name evidence="1" type="ORF">BZ3500_MVSOF-1268-A1-R1_CHR10-1G02719</name>
</gene>
<organism evidence="1 2">
    <name type="scientific">Microbotryum saponariae</name>
    <dbReference type="NCBI Taxonomy" id="289078"/>
    <lineage>
        <taxon>Eukaryota</taxon>
        <taxon>Fungi</taxon>
        <taxon>Dikarya</taxon>
        <taxon>Basidiomycota</taxon>
        <taxon>Pucciniomycotina</taxon>
        <taxon>Microbotryomycetes</taxon>
        <taxon>Microbotryales</taxon>
        <taxon>Microbotryaceae</taxon>
        <taxon>Microbotryum</taxon>
    </lineage>
</organism>
<dbReference type="Proteomes" id="UP000249723">
    <property type="component" value="Unassembled WGS sequence"/>
</dbReference>
<protein>
    <submittedName>
        <fullName evidence="1">BZ3500_MvSof-1268-A1-R1_Chr10-1g02719 protein</fullName>
    </submittedName>
</protein>
<reference evidence="2" key="1">
    <citation type="submission" date="2016-10" db="EMBL/GenBank/DDBJ databases">
        <authorList>
            <person name="Jeantristanb JTB J.-T."/>
            <person name="Ricardo R."/>
        </authorList>
    </citation>
    <scope>NUCLEOTIDE SEQUENCE [LARGE SCALE GENOMIC DNA]</scope>
</reference>
<dbReference type="EMBL" id="FMWP01000116">
    <property type="protein sequence ID" value="SDA01491.1"/>
    <property type="molecule type" value="Genomic_DNA"/>
</dbReference>
<keyword evidence="2" id="KW-1185">Reference proteome</keyword>
<evidence type="ECO:0000313" key="2">
    <source>
        <dbReference type="Proteomes" id="UP000249723"/>
    </source>
</evidence>
<evidence type="ECO:0000313" key="1">
    <source>
        <dbReference type="EMBL" id="SDA01491.1"/>
    </source>
</evidence>
<accession>A0A2X0L4D3</accession>
<name>A0A2X0L4D3_9BASI</name>
<proteinExistence type="predicted"/>